<name>A0A4V3QWH6_9SPHN</name>
<feature type="chain" id="PRO_5020880473" description="Lipoprotein" evidence="1">
    <location>
        <begin position="20"/>
        <end position="118"/>
    </location>
</feature>
<evidence type="ECO:0000256" key="1">
    <source>
        <dbReference type="SAM" id="SignalP"/>
    </source>
</evidence>
<evidence type="ECO:0008006" key="4">
    <source>
        <dbReference type="Google" id="ProtNLM"/>
    </source>
</evidence>
<keyword evidence="1" id="KW-0732">Signal</keyword>
<dbReference type="Proteomes" id="UP000309848">
    <property type="component" value="Unassembled WGS sequence"/>
</dbReference>
<comment type="caution">
    <text evidence="2">The sequence shown here is derived from an EMBL/GenBank/DDBJ whole genome shotgun (WGS) entry which is preliminary data.</text>
</comment>
<dbReference type="PROSITE" id="PS51257">
    <property type="entry name" value="PROKAR_LIPOPROTEIN"/>
    <property type="match status" value="1"/>
</dbReference>
<protein>
    <recommendedName>
        <fullName evidence="4">Lipoprotein</fullName>
    </recommendedName>
</protein>
<proteinExistence type="predicted"/>
<reference evidence="2 3" key="1">
    <citation type="submission" date="2019-04" db="EMBL/GenBank/DDBJ databases">
        <title>Sphingomonas psychrotolerans sp. nov., isolated from soil in the Tianshan Mountains, Xinjiang, China.</title>
        <authorList>
            <person name="Luo Y."/>
            <person name="Sheng H."/>
        </authorList>
    </citation>
    <scope>NUCLEOTIDE SEQUENCE [LARGE SCALE GENOMIC DNA]</scope>
    <source>
        <strain evidence="2 3">KIS18-15</strain>
    </source>
</reference>
<dbReference type="AlphaFoldDB" id="A0A4V3QWH6"/>
<dbReference type="RefSeq" id="WP_135985139.1">
    <property type="nucleotide sequence ID" value="NZ_JAASQM010000004.1"/>
</dbReference>
<evidence type="ECO:0000313" key="2">
    <source>
        <dbReference type="EMBL" id="TGX42532.1"/>
    </source>
</evidence>
<keyword evidence="3" id="KW-1185">Reference proteome</keyword>
<feature type="signal peptide" evidence="1">
    <location>
        <begin position="1"/>
        <end position="19"/>
    </location>
</feature>
<gene>
    <name evidence="2" type="ORF">E5A74_11905</name>
</gene>
<dbReference type="EMBL" id="SRXU01000004">
    <property type="protein sequence ID" value="TGX42532.1"/>
    <property type="molecule type" value="Genomic_DNA"/>
</dbReference>
<sequence>MTRLAILAALGLPLIGACAATTHVQPAAADAARAWNDKRAEPCSRLIDLCEDIHFVAPPPEAVSDLRCSGDAETATCTFRIQHQRCRARFERVANGSWAPIFRRRGGIVARCRDLPPS</sequence>
<accession>A0A4V3QWH6</accession>
<organism evidence="2 3">
    <name type="scientific">Sphingomonas naasensis</name>
    <dbReference type="NCBI Taxonomy" id="1344951"/>
    <lineage>
        <taxon>Bacteria</taxon>
        <taxon>Pseudomonadati</taxon>
        <taxon>Pseudomonadota</taxon>
        <taxon>Alphaproteobacteria</taxon>
        <taxon>Sphingomonadales</taxon>
        <taxon>Sphingomonadaceae</taxon>
        <taxon>Sphingomonas</taxon>
    </lineage>
</organism>
<evidence type="ECO:0000313" key="3">
    <source>
        <dbReference type="Proteomes" id="UP000309848"/>
    </source>
</evidence>